<evidence type="ECO:0000313" key="1">
    <source>
        <dbReference type="EMBL" id="CAB5222903.1"/>
    </source>
</evidence>
<protein>
    <recommendedName>
        <fullName evidence="2">Phage tail assembly chaperone protein</fullName>
    </recommendedName>
</protein>
<organism evidence="1">
    <name type="scientific">uncultured Caudovirales phage</name>
    <dbReference type="NCBI Taxonomy" id="2100421"/>
    <lineage>
        <taxon>Viruses</taxon>
        <taxon>Duplodnaviria</taxon>
        <taxon>Heunggongvirae</taxon>
        <taxon>Uroviricota</taxon>
        <taxon>Caudoviricetes</taxon>
        <taxon>Peduoviridae</taxon>
        <taxon>Maltschvirus</taxon>
        <taxon>Maltschvirus maltsch</taxon>
    </lineage>
</organism>
<reference evidence="1" key="1">
    <citation type="submission" date="2020-05" db="EMBL/GenBank/DDBJ databases">
        <authorList>
            <person name="Chiriac C."/>
            <person name="Salcher M."/>
            <person name="Ghai R."/>
            <person name="Kavagutti S V."/>
        </authorList>
    </citation>
    <scope>NUCLEOTIDE SEQUENCE</scope>
</reference>
<proteinExistence type="predicted"/>
<dbReference type="EMBL" id="LR798315">
    <property type="protein sequence ID" value="CAB5222903.1"/>
    <property type="molecule type" value="Genomic_DNA"/>
</dbReference>
<sequence length="131" mass="15436">MYVKIKNGVVEKYPYSIFDLKNDNPNVSFPFEIPESLLNEYGVFSVVLVQCPDTTYTKNVVEDKPVLIDDKWTQQWAVIDKSAEEINAIQEANRKQAYIDESDPIFFKWQRGEATQQDWLDKVNEIKQRWI</sequence>
<evidence type="ECO:0008006" key="2">
    <source>
        <dbReference type="Google" id="ProtNLM"/>
    </source>
</evidence>
<gene>
    <name evidence="1" type="ORF">UFOVP369_40</name>
</gene>
<accession>A0A6J7X6K5</accession>
<name>A0A6J7X6K5_9CAUD</name>